<accession>A0A0B1TT31</accession>
<evidence type="ECO:0000256" key="4">
    <source>
        <dbReference type="ARBA" id="ARBA00022989"/>
    </source>
</evidence>
<gene>
    <name evidence="7" type="ORF">OESDEN_01017</name>
</gene>
<dbReference type="Proteomes" id="UP000053660">
    <property type="component" value="Unassembled WGS sequence"/>
</dbReference>
<keyword evidence="4 6" id="KW-1133">Transmembrane helix</keyword>
<feature type="transmembrane region" description="Helical" evidence="6">
    <location>
        <begin position="127"/>
        <end position="147"/>
    </location>
</feature>
<feature type="transmembrane region" description="Helical" evidence="6">
    <location>
        <begin position="6"/>
        <end position="31"/>
    </location>
</feature>
<feature type="transmembrane region" description="Helical" evidence="6">
    <location>
        <begin position="233"/>
        <end position="255"/>
    </location>
</feature>
<dbReference type="EMBL" id="KN549254">
    <property type="protein sequence ID" value="KHJ99002.1"/>
    <property type="molecule type" value="Genomic_DNA"/>
</dbReference>
<feature type="transmembrane region" description="Helical" evidence="6">
    <location>
        <begin position="184"/>
        <end position="204"/>
    </location>
</feature>
<evidence type="ECO:0000313" key="7">
    <source>
        <dbReference type="EMBL" id="KHJ99002.1"/>
    </source>
</evidence>
<feature type="transmembrane region" description="Helical" evidence="6">
    <location>
        <begin position="267"/>
        <end position="286"/>
    </location>
</feature>
<keyword evidence="3 6" id="KW-0812">Transmembrane</keyword>
<dbReference type="AlphaFoldDB" id="A0A0B1TT31"/>
<name>A0A0B1TT31_OESDE</name>
<dbReference type="Gene3D" id="1.20.1070.10">
    <property type="entry name" value="Rhodopsin 7-helix transmembrane proteins"/>
    <property type="match status" value="1"/>
</dbReference>
<dbReference type="OrthoDB" id="5859769at2759"/>
<feature type="transmembrane region" description="Helical" evidence="6">
    <location>
        <begin position="82"/>
        <end position="115"/>
    </location>
</feature>
<evidence type="ECO:0000256" key="1">
    <source>
        <dbReference type="ARBA" id="ARBA00004141"/>
    </source>
</evidence>
<protein>
    <submittedName>
        <fullName evidence="7">7TM chemoreceptor</fullName>
    </submittedName>
</protein>
<keyword evidence="7" id="KW-0675">Receptor</keyword>
<dbReference type="Pfam" id="PF10317">
    <property type="entry name" value="7TM_GPCR_Srd"/>
    <property type="match status" value="1"/>
</dbReference>
<organism evidence="7 8">
    <name type="scientific">Oesophagostomum dentatum</name>
    <name type="common">Nodular worm</name>
    <dbReference type="NCBI Taxonomy" id="61180"/>
    <lineage>
        <taxon>Eukaryota</taxon>
        <taxon>Metazoa</taxon>
        <taxon>Ecdysozoa</taxon>
        <taxon>Nematoda</taxon>
        <taxon>Chromadorea</taxon>
        <taxon>Rhabditida</taxon>
        <taxon>Rhabditina</taxon>
        <taxon>Rhabditomorpha</taxon>
        <taxon>Strongyloidea</taxon>
        <taxon>Strongylidae</taxon>
        <taxon>Oesophagostomum</taxon>
    </lineage>
</organism>
<evidence type="ECO:0000313" key="8">
    <source>
        <dbReference type="Proteomes" id="UP000053660"/>
    </source>
</evidence>
<keyword evidence="8" id="KW-1185">Reference proteome</keyword>
<dbReference type="GO" id="GO:0016020">
    <property type="term" value="C:membrane"/>
    <property type="evidence" value="ECO:0007669"/>
    <property type="project" value="UniProtKB-SubCell"/>
</dbReference>
<comment type="similarity">
    <text evidence="2">Belongs to the nematode receptor-like protein srd family.</text>
</comment>
<evidence type="ECO:0000256" key="3">
    <source>
        <dbReference type="ARBA" id="ARBA00022692"/>
    </source>
</evidence>
<dbReference type="InterPro" id="IPR019421">
    <property type="entry name" value="7TM_GPCR_serpentine_rcpt_Srd"/>
</dbReference>
<dbReference type="PANTHER" id="PTHR22945">
    <property type="entry name" value="SERPENTINE RECEPTOR, CLASS D DELTA"/>
    <property type="match status" value="1"/>
</dbReference>
<evidence type="ECO:0000256" key="6">
    <source>
        <dbReference type="SAM" id="Phobius"/>
    </source>
</evidence>
<evidence type="ECO:0000256" key="5">
    <source>
        <dbReference type="ARBA" id="ARBA00023136"/>
    </source>
</evidence>
<dbReference type="PANTHER" id="PTHR22945:SF90">
    <property type="entry name" value="G_PROTEIN_RECEP_F1_2 DOMAIN-CONTAINING PROTEIN"/>
    <property type="match status" value="1"/>
</dbReference>
<proteinExistence type="inferred from homology"/>
<comment type="subcellular location">
    <subcellularLocation>
        <location evidence="1">Membrane</location>
        <topology evidence="1">Multi-pass membrane protein</topology>
    </subcellularLocation>
</comment>
<sequence length="323" mass="36575">MNAALTAVLLLNAIINSIGVIVNGLLIYLIARRTPKVIRIYSLFILNNAICDLLLCAFELYVLQRMIPGTGLYFFYYGPCRLLGTTACFIGSSIIFHCYIHSLYSILLSFGYRYYVLSHSAPKVRSVLLVILLSYAPSFFQLVTYILTMDSEDELKRKITREYGYDVSGECVSGNLNIYTWKTMFMILHVTTTIPPVYATIMVLRRGILKKLCAETTMSENTRQLHAQLLKTLMYQSCLPIFFAAAGSSYALGQFNIIHSPVIEQCSFMLASIAPVLTPLASLYFIEPYRRWVKEVLLCRREAASVFPETRTSKATISQYHTS</sequence>
<evidence type="ECO:0000256" key="2">
    <source>
        <dbReference type="ARBA" id="ARBA00009166"/>
    </source>
</evidence>
<dbReference type="InterPro" id="IPR050920">
    <property type="entry name" value="Nematode_rcpt-like_delta"/>
</dbReference>
<feature type="transmembrane region" description="Helical" evidence="6">
    <location>
        <begin position="43"/>
        <end position="62"/>
    </location>
</feature>
<reference evidence="7 8" key="1">
    <citation type="submission" date="2014-03" db="EMBL/GenBank/DDBJ databases">
        <title>Draft genome of the hookworm Oesophagostomum dentatum.</title>
        <authorList>
            <person name="Mitreva M."/>
        </authorList>
    </citation>
    <scope>NUCLEOTIDE SEQUENCE [LARGE SCALE GENOMIC DNA]</scope>
    <source>
        <strain evidence="7 8">OD-Hann</strain>
    </source>
</reference>
<keyword evidence="5 6" id="KW-0472">Membrane</keyword>
<dbReference type="SUPFAM" id="SSF81321">
    <property type="entry name" value="Family A G protein-coupled receptor-like"/>
    <property type="match status" value="1"/>
</dbReference>